<comment type="caution">
    <text evidence="2">The sequence shown here is derived from an EMBL/GenBank/DDBJ whole genome shotgun (WGS) entry which is preliminary data.</text>
</comment>
<accession>A0A0B9AJS4</accession>
<dbReference type="Proteomes" id="UP000031338">
    <property type="component" value="Unassembled WGS sequence"/>
</dbReference>
<dbReference type="EMBL" id="JRVC01000001">
    <property type="protein sequence ID" value="KHS49544.1"/>
    <property type="molecule type" value="Genomic_DNA"/>
</dbReference>
<name>A0A0B9AJS4_9SPHN</name>
<organism evidence="2 3">
    <name type="scientific">Novosphingobium subterraneum</name>
    <dbReference type="NCBI Taxonomy" id="48936"/>
    <lineage>
        <taxon>Bacteria</taxon>
        <taxon>Pseudomonadati</taxon>
        <taxon>Pseudomonadota</taxon>
        <taxon>Alphaproteobacteria</taxon>
        <taxon>Sphingomonadales</taxon>
        <taxon>Sphingomonadaceae</taxon>
        <taxon>Novosphingobium</taxon>
    </lineage>
</organism>
<reference evidence="2 3" key="1">
    <citation type="submission" date="2014-10" db="EMBL/GenBank/DDBJ databases">
        <title>Draft genome sequence of Novosphingobium subterraneum DSM 12447.</title>
        <authorList>
            <person name="Gan H.M."/>
            <person name="Gan H.Y."/>
            <person name="Savka M.A."/>
        </authorList>
    </citation>
    <scope>NUCLEOTIDE SEQUENCE [LARGE SCALE GENOMIC DNA]</scope>
    <source>
        <strain evidence="2 3">DSM 12447</strain>
    </source>
</reference>
<dbReference type="EMBL" id="JRVC01000001">
    <property type="protein sequence ID" value="KHS49322.1"/>
    <property type="molecule type" value="Genomic_DNA"/>
</dbReference>
<evidence type="ECO:0000313" key="3">
    <source>
        <dbReference type="Proteomes" id="UP000031338"/>
    </source>
</evidence>
<evidence type="ECO:0000313" key="1">
    <source>
        <dbReference type="EMBL" id="KHS49322.1"/>
    </source>
</evidence>
<evidence type="ECO:0000313" key="2">
    <source>
        <dbReference type="EMBL" id="KHS49544.1"/>
    </source>
</evidence>
<protein>
    <submittedName>
        <fullName evidence="2">Uncharacterized protein</fullName>
    </submittedName>
</protein>
<proteinExistence type="predicted"/>
<keyword evidence="3" id="KW-1185">Reference proteome</keyword>
<sequence length="100" mass="11529">MAKRLNFFFESAEQASISRFEPDDMLPGQGMVHQKTADFGLTWRWPTGALAYRYQFSVIARAGQDRSRSQIIKQDHLRCLKTRNGFKGQQLGIARARTHK</sequence>
<gene>
    <name evidence="1" type="ORF">NJ75_00025</name>
    <name evidence="2" type="ORF">NJ75_00247</name>
</gene>
<dbReference type="PATRIC" id="fig|48936.3.peg.25"/>
<dbReference type="AlphaFoldDB" id="A0A0B9AJS4"/>